<feature type="domain" description="N-acetyltransferase" evidence="1">
    <location>
        <begin position="4"/>
        <end position="89"/>
    </location>
</feature>
<protein>
    <submittedName>
        <fullName evidence="2">N-acetyltransferase</fullName>
    </submittedName>
</protein>
<reference evidence="2" key="1">
    <citation type="journal article" date="2020" name="mSystems">
        <title>Genome- and Community-Level Interaction Insights into Carbon Utilization and Element Cycling Functions of Hydrothermarchaeota in Hydrothermal Sediment.</title>
        <authorList>
            <person name="Zhou Z."/>
            <person name="Liu Y."/>
            <person name="Xu W."/>
            <person name="Pan J."/>
            <person name="Luo Z.H."/>
            <person name="Li M."/>
        </authorList>
    </citation>
    <scope>NUCLEOTIDE SEQUENCE [LARGE SCALE GENOMIC DNA]</scope>
    <source>
        <strain evidence="2">SpSt-500</strain>
    </source>
</reference>
<comment type="caution">
    <text evidence="2">The sequence shown here is derived from an EMBL/GenBank/DDBJ whole genome shotgun (WGS) entry which is preliminary data.</text>
</comment>
<accession>A0A832LK24</accession>
<dbReference type="AlphaFoldDB" id="A0A832LK24"/>
<dbReference type="EMBL" id="DSVI01000027">
    <property type="protein sequence ID" value="HGT49325.1"/>
    <property type="molecule type" value="Genomic_DNA"/>
</dbReference>
<dbReference type="GO" id="GO:0016740">
    <property type="term" value="F:transferase activity"/>
    <property type="evidence" value="ECO:0007669"/>
    <property type="project" value="UniProtKB-KW"/>
</dbReference>
<keyword evidence="2" id="KW-0808">Transferase</keyword>
<dbReference type="InterPro" id="IPR016181">
    <property type="entry name" value="Acyl_CoA_acyltransferase"/>
</dbReference>
<organism evidence="2">
    <name type="scientific">Ignavibacterium album</name>
    <dbReference type="NCBI Taxonomy" id="591197"/>
    <lineage>
        <taxon>Bacteria</taxon>
        <taxon>Pseudomonadati</taxon>
        <taxon>Ignavibacteriota</taxon>
        <taxon>Ignavibacteria</taxon>
        <taxon>Ignavibacteriales</taxon>
        <taxon>Ignavibacteriaceae</taxon>
        <taxon>Ignavibacterium</taxon>
    </lineage>
</organism>
<dbReference type="Pfam" id="PF14542">
    <property type="entry name" value="Acetyltransf_CG"/>
    <property type="match status" value="1"/>
</dbReference>
<dbReference type="InterPro" id="IPR045057">
    <property type="entry name" value="Gcn5-rel_NAT"/>
</dbReference>
<dbReference type="PANTHER" id="PTHR31435:SF9">
    <property type="entry name" value="PROTEIN NATD1"/>
    <property type="match status" value="1"/>
</dbReference>
<evidence type="ECO:0000313" key="2">
    <source>
        <dbReference type="EMBL" id="HGT49325.1"/>
    </source>
</evidence>
<dbReference type="CDD" id="cd04301">
    <property type="entry name" value="NAT_SF"/>
    <property type="match status" value="1"/>
</dbReference>
<proteinExistence type="predicted"/>
<name>A0A832LK24_9BACT</name>
<evidence type="ECO:0000259" key="1">
    <source>
        <dbReference type="PROSITE" id="PS51729"/>
    </source>
</evidence>
<dbReference type="PANTHER" id="PTHR31435">
    <property type="entry name" value="PROTEIN NATD1"/>
    <property type="match status" value="1"/>
</dbReference>
<dbReference type="PROSITE" id="PS51729">
    <property type="entry name" value="GNAT_YJDJ"/>
    <property type="match status" value="1"/>
</dbReference>
<sequence>MEVKHDKNNQRFFIEVEGQEVYTAYSLDNNVMDIYTTYTPPNLRGRGLAEKVVRAALEFAKENKYKVIPSCSYVYVFIQRHNEYANLIK</sequence>
<dbReference type="InterPro" id="IPR031165">
    <property type="entry name" value="GNAT_YJDJ"/>
</dbReference>
<dbReference type="Gene3D" id="3.40.630.30">
    <property type="match status" value="1"/>
</dbReference>
<gene>
    <name evidence="2" type="ORF">ENS56_14900</name>
</gene>
<dbReference type="SUPFAM" id="SSF55729">
    <property type="entry name" value="Acyl-CoA N-acyltransferases (Nat)"/>
    <property type="match status" value="1"/>
</dbReference>